<gene>
    <name evidence="1" type="ORF">pVco5_018</name>
</gene>
<evidence type="ECO:0000313" key="2">
    <source>
        <dbReference type="Proteomes" id="UP000225564"/>
    </source>
</evidence>
<protein>
    <submittedName>
        <fullName evidence="1">Uncharacterized protein</fullName>
    </submittedName>
</protein>
<proteinExistence type="predicted"/>
<sequence length="50" mass="6122">MTLITIHLDLKDRFEAHSPLRQHTRITTDYVLYLGRQGRIRFKYEPNRNH</sequence>
<keyword evidence="2" id="KW-1185">Reference proteome</keyword>
<evidence type="ECO:0000313" key="1">
    <source>
        <dbReference type="EMBL" id="ARM71006.1"/>
    </source>
</evidence>
<name>A0A1W6JUS3_9CAUD</name>
<reference evidence="1 2" key="1">
    <citation type="submission" date="2017-02" db="EMBL/GenBank/DDBJ databases">
        <title>Comeplete genome sequence of Bacteriophage pVco-5, that infects Vibrio corallilyticus.</title>
        <authorList>
            <person name="Kim H.J."/>
            <person name="Park S.C."/>
        </authorList>
    </citation>
    <scope>NUCLEOTIDE SEQUENCE [LARGE SCALE GENOMIC DNA]</scope>
</reference>
<accession>A0A1W6JUS3</accession>
<dbReference type="EMBL" id="KY612839">
    <property type="protein sequence ID" value="ARM71006.1"/>
    <property type="molecule type" value="Genomic_DNA"/>
</dbReference>
<organism evidence="1 2">
    <name type="scientific">Vibrio phage pVco-5</name>
    <dbReference type="NCBI Taxonomy" id="1965485"/>
    <lineage>
        <taxon>Viruses</taxon>
        <taxon>Duplodnaviria</taxon>
        <taxon>Heunggongvirae</taxon>
        <taxon>Uroviricota</taxon>
        <taxon>Caudoviricetes</taxon>
        <taxon>Schitoviridae</taxon>
        <taxon>Vicoquintavirus</taxon>
        <taxon>Vicoquintavirus Pvco5</taxon>
    </lineage>
</organism>
<dbReference type="Proteomes" id="UP000225564">
    <property type="component" value="Segment"/>
</dbReference>